<dbReference type="GO" id="GO:0000917">
    <property type="term" value="P:division septum assembly"/>
    <property type="evidence" value="ECO:0007669"/>
    <property type="project" value="UniProtKB-KW"/>
</dbReference>
<dbReference type="GO" id="GO:0000921">
    <property type="term" value="P:septin ring assembly"/>
    <property type="evidence" value="ECO:0007669"/>
    <property type="project" value="TreeGrafter"/>
</dbReference>
<evidence type="ECO:0000256" key="2">
    <source>
        <dbReference type="ARBA" id="ARBA00015195"/>
    </source>
</evidence>
<dbReference type="Pfam" id="PF05164">
    <property type="entry name" value="ZapA"/>
    <property type="match status" value="1"/>
</dbReference>
<reference evidence="10 11" key="1">
    <citation type="journal article" date="2016" name="Genome Announc.">
        <title>Whole-Genome Sequence of Rummeliibacillus stabekisii Strain PP9 Isolated from Antarctic Soil.</title>
        <authorList>
            <person name="da Mota F.F."/>
            <person name="Vollu R.E."/>
            <person name="Jurelevicius D."/>
            <person name="Seldin L."/>
        </authorList>
    </citation>
    <scope>NUCLEOTIDE SEQUENCE [LARGE SCALE GENOMIC DNA]</scope>
    <source>
        <strain evidence="10 11">PP9</strain>
    </source>
</reference>
<dbReference type="GO" id="GO:0005829">
    <property type="term" value="C:cytosol"/>
    <property type="evidence" value="ECO:0007669"/>
    <property type="project" value="TreeGrafter"/>
</dbReference>
<dbReference type="PANTHER" id="PTHR34981">
    <property type="entry name" value="CELL DIVISION PROTEIN ZAPA"/>
    <property type="match status" value="1"/>
</dbReference>
<keyword evidence="5" id="KW-0717">Septation</keyword>
<dbReference type="PANTHER" id="PTHR34981:SF1">
    <property type="entry name" value="CELL DIVISION PROTEIN ZAPA"/>
    <property type="match status" value="1"/>
</dbReference>
<keyword evidence="6" id="KW-0131">Cell cycle</keyword>
<dbReference type="InterPro" id="IPR053712">
    <property type="entry name" value="Bac_CellDiv_Activator"/>
</dbReference>
<dbReference type="SUPFAM" id="SSF102829">
    <property type="entry name" value="Cell division protein ZapA-like"/>
    <property type="match status" value="1"/>
</dbReference>
<dbReference type="InterPro" id="IPR007838">
    <property type="entry name" value="Cell_div_ZapA-like"/>
</dbReference>
<evidence type="ECO:0000256" key="8">
    <source>
        <dbReference type="ARBA" id="ARBA00026068"/>
    </source>
</evidence>
<evidence type="ECO:0000313" key="11">
    <source>
        <dbReference type="Proteomes" id="UP000076021"/>
    </source>
</evidence>
<keyword evidence="11" id="KW-1185">Reference proteome</keyword>
<gene>
    <name evidence="10" type="ORF">ATY39_08850</name>
</gene>
<dbReference type="GO" id="GO:0032153">
    <property type="term" value="C:cell division site"/>
    <property type="evidence" value="ECO:0007669"/>
    <property type="project" value="TreeGrafter"/>
</dbReference>
<protein>
    <recommendedName>
        <fullName evidence="2">Cell division protein ZapA</fullName>
    </recommendedName>
    <alternativeName>
        <fullName evidence="9">Z ring-associated protein ZapA</fullName>
    </alternativeName>
</protein>
<comment type="subcellular location">
    <subcellularLocation>
        <location evidence="1">Cytoplasm</location>
    </subcellularLocation>
</comment>
<proteinExistence type="predicted"/>
<evidence type="ECO:0000256" key="3">
    <source>
        <dbReference type="ARBA" id="ARBA00022490"/>
    </source>
</evidence>
<dbReference type="OrthoDB" id="9808604at2"/>
<comment type="subunit">
    <text evidence="8">Homodimer. Interacts with FtsZ.</text>
</comment>
<dbReference type="InterPro" id="IPR036192">
    <property type="entry name" value="Cell_div_ZapA-like_sf"/>
</dbReference>
<keyword evidence="4 10" id="KW-0132">Cell division</keyword>
<evidence type="ECO:0000256" key="7">
    <source>
        <dbReference type="ARBA" id="ARBA00024910"/>
    </source>
</evidence>
<evidence type="ECO:0000313" key="10">
    <source>
        <dbReference type="EMBL" id="AMW99556.1"/>
    </source>
</evidence>
<name>A0A143HDI9_9BACL</name>
<evidence type="ECO:0000256" key="9">
    <source>
        <dbReference type="ARBA" id="ARBA00033158"/>
    </source>
</evidence>
<reference evidence="11" key="2">
    <citation type="submission" date="2016-03" db="EMBL/GenBank/DDBJ databases">
        <authorList>
            <person name="Ploux O."/>
        </authorList>
    </citation>
    <scope>NUCLEOTIDE SEQUENCE [LARGE SCALE GENOMIC DNA]</scope>
    <source>
        <strain evidence="11">PP9</strain>
    </source>
</reference>
<dbReference type="GO" id="GO:0043093">
    <property type="term" value="P:FtsZ-dependent cytokinesis"/>
    <property type="evidence" value="ECO:0007669"/>
    <property type="project" value="TreeGrafter"/>
</dbReference>
<dbReference type="STRING" id="241244.ATY39_08850"/>
<evidence type="ECO:0000256" key="6">
    <source>
        <dbReference type="ARBA" id="ARBA00023306"/>
    </source>
</evidence>
<evidence type="ECO:0000256" key="5">
    <source>
        <dbReference type="ARBA" id="ARBA00023210"/>
    </source>
</evidence>
<organism evidence="10 11">
    <name type="scientific">Rummeliibacillus stabekisii</name>
    <dbReference type="NCBI Taxonomy" id="241244"/>
    <lineage>
        <taxon>Bacteria</taxon>
        <taxon>Bacillati</taxon>
        <taxon>Bacillota</taxon>
        <taxon>Bacilli</taxon>
        <taxon>Bacillales</taxon>
        <taxon>Caryophanaceae</taxon>
        <taxon>Rummeliibacillus</taxon>
    </lineage>
</organism>
<dbReference type="GO" id="GO:0030428">
    <property type="term" value="C:cell septum"/>
    <property type="evidence" value="ECO:0007669"/>
    <property type="project" value="TreeGrafter"/>
</dbReference>
<keyword evidence="3" id="KW-0963">Cytoplasm</keyword>
<dbReference type="EMBL" id="CP014806">
    <property type="protein sequence ID" value="AMW99556.1"/>
    <property type="molecule type" value="Genomic_DNA"/>
</dbReference>
<dbReference type="AlphaFoldDB" id="A0A143HDI9"/>
<evidence type="ECO:0000256" key="4">
    <source>
        <dbReference type="ARBA" id="ARBA00022618"/>
    </source>
</evidence>
<dbReference type="Gene3D" id="6.10.250.790">
    <property type="match status" value="1"/>
</dbReference>
<dbReference type="Proteomes" id="UP000076021">
    <property type="component" value="Chromosome"/>
</dbReference>
<dbReference type="RefSeq" id="WP_066788715.1">
    <property type="nucleotide sequence ID" value="NZ_BJVD01000003.1"/>
</dbReference>
<sequence>MSEQSKNRVSVEIYGHIYHMAGTETKEHMRSVADTVDQKMREIKQANISLDSAKLAVLTACNAVNDYLKLKNQVELLETELKKLKDDVNG</sequence>
<evidence type="ECO:0000256" key="1">
    <source>
        <dbReference type="ARBA" id="ARBA00004496"/>
    </source>
</evidence>
<dbReference type="NCBIfam" id="NF010724">
    <property type="entry name" value="PRK14126.1"/>
    <property type="match status" value="1"/>
</dbReference>
<comment type="function">
    <text evidence="7">Activator of cell division through the inhibition of FtsZ GTPase activity, therefore promoting FtsZ assembly into bundles of protofilaments necessary for the formation of the division Z ring. It is recruited early at mid-cell but it is not essential for cell division.</text>
</comment>
<accession>A0A143HDI9</accession>
<dbReference type="KEGG" id="rst:ATY39_08850"/>